<dbReference type="PROSITE" id="PS50113">
    <property type="entry name" value="PAC"/>
    <property type="match status" value="5"/>
</dbReference>
<dbReference type="InterPro" id="IPR000700">
    <property type="entry name" value="PAS-assoc_C"/>
</dbReference>
<dbReference type="GO" id="GO:0007165">
    <property type="term" value="P:signal transduction"/>
    <property type="evidence" value="ECO:0007669"/>
    <property type="project" value="UniProtKB-KW"/>
</dbReference>
<protein>
    <submittedName>
        <fullName evidence="6">Chemotaxis protein</fullName>
    </submittedName>
</protein>
<dbReference type="AlphaFoldDB" id="A0A4Y5W0L8"/>
<keyword evidence="1 2" id="KW-0807">Transducer</keyword>
<dbReference type="SUPFAM" id="SSF55785">
    <property type="entry name" value="PYP-like sensor domain (PAS domain)"/>
    <property type="match status" value="5"/>
</dbReference>
<feature type="domain" description="PAS" evidence="4">
    <location>
        <begin position="153"/>
        <end position="192"/>
    </location>
</feature>
<dbReference type="NCBIfam" id="TIGR00229">
    <property type="entry name" value="sensory_box"/>
    <property type="match status" value="5"/>
</dbReference>
<feature type="domain" description="PAC" evidence="5">
    <location>
        <begin position="331"/>
        <end position="386"/>
    </location>
</feature>
<dbReference type="InterPro" id="IPR001610">
    <property type="entry name" value="PAC"/>
</dbReference>
<evidence type="ECO:0000256" key="1">
    <source>
        <dbReference type="ARBA" id="ARBA00023224"/>
    </source>
</evidence>
<feature type="domain" description="PAS" evidence="4">
    <location>
        <begin position="16"/>
        <end position="60"/>
    </location>
</feature>
<dbReference type="GO" id="GO:0016020">
    <property type="term" value="C:membrane"/>
    <property type="evidence" value="ECO:0007669"/>
    <property type="project" value="InterPro"/>
</dbReference>
<dbReference type="InterPro" id="IPR000014">
    <property type="entry name" value="PAS"/>
</dbReference>
<dbReference type="PANTHER" id="PTHR24422:SF10">
    <property type="entry name" value="CHEMOTAXIS PROTEIN METHYLTRANSFERASE 2"/>
    <property type="match status" value="1"/>
</dbReference>
<feature type="domain" description="PAC" evidence="5">
    <location>
        <begin position="576"/>
        <end position="630"/>
    </location>
</feature>
<dbReference type="SMART" id="SM00086">
    <property type="entry name" value="PAC"/>
    <property type="match status" value="5"/>
</dbReference>
<dbReference type="EMBL" id="CP021645">
    <property type="protein sequence ID" value="QDD87878.1"/>
    <property type="molecule type" value="Genomic_DNA"/>
</dbReference>
<dbReference type="PROSITE" id="PS50111">
    <property type="entry name" value="CHEMOTAXIS_TRANSDUC_2"/>
    <property type="match status" value="1"/>
</dbReference>
<dbReference type="Pfam" id="PF08447">
    <property type="entry name" value="PAS_3"/>
    <property type="match status" value="5"/>
</dbReference>
<gene>
    <name evidence="6" type="ORF">CCZ28_02195</name>
</gene>
<dbReference type="SMART" id="SM00283">
    <property type="entry name" value="MA"/>
    <property type="match status" value="1"/>
</dbReference>
<evidence type="ECO:0000259" key="5">
    <source>
        <dbReference type="PROSITE" id="PS50113"/>
    </source>
</evidence>
<feature type="domain" description="PAS" evidence="4">
    <location>
        <begin position="275"/>
        <end position="305"/>
    </location>
</feature>
<dbReference type="Pfam" id="PF00015">
    <property type="entry name" value="MCPsignal"/>
    <property type="match status" value="1"/>
</dbReference>
<dbReference type="SMART" id="SM00091">
    <property type="entry name" value="PAS"/>
    <property type="match status" value="5"/>
</dbReference>
<dbReference type="InterPro" id="IPR004089">
    <property type="entry name" value="MCPsignal_dom"/>
</dbReference>
<feature type="domain" description="PAS" evidence="4">
    <location>
        <begin position="401"/>
        <end position="436"/>
    </location>
</feature>
<evidence type="ECO:0000259" key="4">
    <source>
        <dbReference type="PROSITE" id="PS50112"/>
    </source>
</evidence>
<dbReference type="InterPro" id="IPR035965">
    <property type="entry name" value="PAS-like_dom_sf"/>
</dbReference>
<dbReference type="GO" id="GO:0006935">
    <property type="term" value="P:chemotaxis"/>
    <property type="evidence" value="ECO:0007669"/>
    <property type="project" value="InterPro"/>
</dbReference>
<sequence>MLSSPVEPAAVDVASTYHALRQALDKSLAIIEFDLEGTVLQANDNFLQTFGYSLDEIRGQHHRLFCPTEVIESGDDYQSFWETLGRGDFHSGVYRRQRKDGGVVWIRATYNPLLDAEGQPVRIIKFATDITESRLQSVEYEGKIAAIHRSQAVIEFDLQGNVLWANENFLGMTGYALEELRGRHHSLMCPADYARSADYALLWNRLGQGKFDSGVYKRIRRDGRPIWIQATYNPILDADGRPYKVVKFATDVTATQLQAAEFQGKMAAIDRAQAVIEFDLHGNILDANENFLSALGYSLEEVRGKHHRIFCEPDYARSPAYRLFWEKLGRGDFDTGLYKRRASDGRQVWIQATYNPILDAEGHPYKVVKFASDVTESQLRNSDYEGKVAAIDRSQAIAEFSVDGTVLTANRNFLLALGYQADEVVGKHHRIFCPDDYARSAEYRLFWDKLARGEFDAGVYKRRNSRGEEIWIQATYNPIFDADGKPCKVVKFAVDITESQIRNSDYAGKVAAIDRGQAVIEFDLTGKILEANRNFLATLGYRLEEIRHQHHRIFCEEEYVASGEYREFWARLAQGEVFGGRFMRLSKFGQRIWIQATYNPIFDAEGQVHKVVKFATDITRQVEMEQRVRQKIEQMNLSLQALTRSINQIAETTDDANRIARRTLEEAERGSLTLTRSLDAMETIGTTAGGIQDIVQVISDIASQTNMLAFNAAIEAARAGEHGLGFSVVADEVRKLAEKSSQATKEINKLILESVKSIAQGSEISRSVGEAFGLIAEGMGKTQRSIEAINGSTAQQLGDAARVNQLIQELDAATNAASPLPAGGRS</sequence>
<accession>A0A4Y5W0L8</accession>
<dbReference type="InterPro" id="IPR004090">
    <property type="entry name" value="Chemotax_Me-accpt_rcpt"/>
</dbReference>
<name>A0A4Y5W0L8_9PSED</name>
<dbReference type="Gene3D" id="3.30.450.20">
    <property type="entry name" value="PAS domain"/>
    <property type="match status" value="5"/>
</dbReference>
<dbReference type="CDD" id="cd00130">
    <property type="entry name" value="PAS"/>
    <property type="match status" value="5"/>
</dbReference>
<dbReference type="SUPFAM" id="SSF58104">
    <property type="entry name" value="Methyl-accepting chemotaxis protein (MCP) signaling domain"/>
    <property type="match status" value="1"/>
</dbReference>
<feature type="domain" description="PAC" evidence="5">
    <location>
        <begin position="212"/>
        <end position="264"/>
    </location>
</feature>
<evidence type="ECO:0000259" key="3">
    <source>
        <dbReference type="PROSITE" id="PS50111"/>
    </source>
</evidence>
<feature type="domain" description="PAC" evidence="5">
    <location>
        <begin position="90"/>
        <end position="142"/>
    </location>
</feature>
<dbReference type="InterPro" id="IPR013655">
    <property type="entry name" value="PAS_fold_3"/>
</dbReference>
<evidence type="ECO:0000313" key="6">
    <source>
        <dbReference type="EMBL" id="QDD87878.1"/>
    </source>
</evidence>
<dbReference type="GO" id="GO:0004888">
    <property type="term" value="F:transmembrane signaling receptor activity"/>
    <property type="evidence" value="ECO:0007669"/>
    <property type="project" value="InterPro"/>
</dbReference>
<dbReference type="InterPro" id="IPR050903">
    <property type="entry name" value="Bact_Chemotaxis_MeTrfase"/>
</dbReference>
<proteinExistence type="predicted"/>
<dbReference type="PRINTS" id="PR00260">
    <property type="entry name" value="CHEMTRNSDUCR"/>
</dbReference>
<feature type="domain" description="Methyl-accepting transducer" evidence="3">
    <location>
        <begin position="630"/>
        <end position="818"/>
    </location>
</feature>
<dbReference type="CDD" id="cd11386">
    <property type="entry name" value="MCP_signal"/>
    <property type="match status" value="1"/>
</dbReference>
<organism evidence="6">
    <name type="scientific">Pseudomonas oryzihabitans</name>
    <dbReference type="NCBI Taxonomy" id="47885"/>
    <lineage>
        <taxon>Bacteria</taxon>
        <taxon>Pseudomonadati</taxon>
        <taxon>Pseudomonadota</taxon>
        <taxon>Gammaproteobacteria</taxon>
        <taxon>Pseudomonadales</taxon>
        <taxon>Pseudomonadaceae</taxon>
        <taxon>Pseudomonas</taxon>
    </lineage>
</organism>
<feature type="domain" description="PAC" evidence="5">
    <location>
        <begin position="453"/>
        <end position="508"/>
    </location>
</feature>
<reference evidence="6" key="1">
    <citation type="submission" date="2017-05" db="EMBL/GenBank/DDBJ databases">
        <title>Complete genome sequence of Pseudomonas psychrotolerans CS51.</title>
        <authorList>
            <person name="Asaf S."/>
            <person name="Kang S.M."/>
            <person name="Lee I.J."/>
        </authorList>
    </citation>
    <scope>NUCLEOTIDE SEQUENCE [LARGE SCALE GENOMIC DNA]</scope>
    <source>
        <strain evidence="6">CS51</strain>
    </source>
</reference>
<dbReference type="PROSITE" id="PS50112">
    <property type="entry name" value="PAS"/>
    <property type="match status" value="4"/>
</dbReference>
<dbReference type="PANTHER" id="PTHR24422">
    <property type="entry name" value="CHEMOTAXIS PROTEIN METHYLTRANSFERASE"/>
    <property type="match status" value="1"/>
</dbReference>
<evidence type="ECO:0000256" key="2">
    <source>
        <dbReference type="PROSITE-ProRule" id="PRU00284"/>
    </source>
</evidence>
<dbReference type="Gene3D" id="1.10.287.950">
    <property type="entry name" value="Methyl-accepting chemotaxis protein"/>
    <property type="match status" value="1"/>
</dbReference>